<proteinExistence type="inferred from homology"/>
<dbReference type="InterPro" id="IPR007272">
    <property type="entry name" value="Sulf_transp_TsuA/YedE"/>
</dbReference>
<evidence type="ECO:0000313" key="11">
    <source>
        <dbReference type="Proteomes" id="UP000291469"/>
    </source>
</evidence>
<evidence type="ECO:0000256" key="3">
    <source>
        <dbReference type="ARBA" id="ARBA00022475"/>
    </source>
</evidence>
<keyword evidence="2" id="KW-0813">Transport</keyword>
<sequence>MAAELAAGALAGGVFGYVLQRGQHCFHATFRGALEHRWGLAKAWLLAVAIGAVGLALVYTLSPWDQLSRGLAFRPVDNVVGGLVFGAGMAVAASCVSGLWYKLGAGMIGAGVGLAAWAVGDVVGSGLPALGPTLLPGGDAATVPGVLGLPRLAVAGLLLLVVLVLLARTRRDAPTRSWQWSWPLAGSALGLGLVVTWLAAGAAGTGFGASTTGAASGLVAGSPAWWRIAFLVAIVVGAALAAGTAGGWWLRSEHRSRYAGLLAGGFLLGLGAQVAGGCNLGHALSGVAQMNVSSLVVVAAMTSGIAGVRRLQRRAPDPSDQPRASA</sequence>
<feature type="transmembrane region" description="Helical" evidence="9">
    <location>
        <begin position="149"/>
        <end position="168"/>
    </location>
</feature>
<feature type="transmembrane region" description="Helical" evidence="9">
    <location>
        <begin position="288"/>
        <end position="308"/>
    </location>
</feature>
<evidence type="ECO:0000256" key="1">
    <source>
        <dbReference type="ARBA" id="ARBA00004429"/>
    </source>
</evidence>
<dbReference type="Proteomes" id="UP000291469">
    <property type="component" value="Chromosome"/>
</dbReference>
<keyword evidence="7 9" id="KW-0472">Membrane</keyword>
<dbReference type="KEGG" id="erz:ER308_01300"/>
<feature type="transmembrane region" description="Helical" evidence="9">
    <location>
        <begin position="79"/>
        <end position="101"/>
    </location>
</feature>
<keyword evidence="4" id="KW-0997">Cell inner membrane</keyword>
<keyword evidence="11" id="KW-1185">Reference proteome</keyword>
<evidence type="ECO:0000313" key="10">
    <source>
        <dbReference type="EMBL" id="QBI18340.1"/>
    </source>
</evidence>
<evidence type="ECO:0000256" key="4">
    <source>
        <dbReference type="ARBA" id="ARBA00022519"/>
    </source>
</evidence>
<dbReference type="PANTHER" id="PTHR30574:SF1">
    <property type="entry name" value="SULPHUR TRANSPORT DOMAIN-CONTAINING PROTEIN"/>
    <property type="match status" value="1"/>
</dbReference>
<dbReference type="AlphaFoldDB" id="A0A411YAU5"/>
<feature type="transmembrane region" description="Helical" evidence="9">
    <location>
        <begin position="40"/>
        <end position="59"/>
    </location>
</feature>
<dbReference type="PANTHER" id="PTHR30574">
    <property type="entry name" value="INNER MEMBRANE PROTEIN YEDE"/>
    <property type="match status" value="1"/>
</dbReference>
<evidence type="ECO:0000256" key="7">
    <source>
        <dbReference type="ARBA" id="ARBA00023136"/>
    </source>
</evidence>
<comment type="subcellular location">
    <subcellularLocation>
        <location evidence="1">Cell inner membrane</location>
        <topology evidence="1">Multi-pass membrane protein</topology>
    </subcellularLocation>
</comment>
<dbReference type="GO" id="GO:0005886">
    <property type="term" value="C:plasma membrane"/>
    <property type="evidence" value="ECO:0007669"/>
    <property type="project" value="UniProtKB-SubCell"/>
</dbReference>
<gene>
    <name evidence="10" type="ORF">ER308_01300</name>
</gene>
<comment type="similarity">
    <text evidence="8">Belongs to the TsuA/YedE (TC 9.B.102) family.</text>
</comment>
<accession>A0A411YAU5</accession>
<dbReference type="RefSeq" id="WP_131153338.1">
    <property type="nucleotide sequence ID" value="NZ_CP036402.1"/>
</dbReference>
<protein>
    <submittedName>
        <fullName evidence="10">Uncharacterized protein</fullName>
    </submittedName>
</protein>
<keyword evidence="5 9" id="KW-0812">Transmembrane</keyword>
<feature type="transmembrane region" description="Helical" evidence="9">
    <location>
        <begin position="108"/>
        <end position="129"/>
    </location>
</feature>
<evidence type="ECO:0000256" key="5">
    <source>
        <dbReference type="ARBA" id="ARBA00022692"/>
    </source>
</evidence>
<evidence type="ECO:0000256" key="9">
    <source>
        <dbReference type="SAM" id="Phobius"/>
    </source>
</evidence>
<name>A0A411YAU5_9ACTN</name>
<keyword evidence="6 9" id="KW-1133">Transmembrane helix</keyword>
<feature type="transmembrane region" description="Helical" evidence="9">
    <location>
        <begin position="180"/>
        <end position="204"/>
    </location>
</feature>
<evidence type="ECO:0000256" key="8">
    <source>
        <dbReference type="ARBA" id="ARBA00035655"/>
    </source>
</evidence>
<dbReference type="OrthoDB" id="5194041at2"/>
<feature type="transmembrane region" description="Helical" evidence="9">
    <location>
        <begin position="258"/>
        <end position="276"/>
    </location>
</feature>
<dbReference type="Pfam" id="PF04143">
    <property type="entry name" value="Sulf_transp"/>
    <property type="match status" value="1"/>
</dbReference>
<evidence type="ECO:0000256" key="2">
    <source>
        <dbReference type="ARBA" id="ARBA00022448"/>
    </source>
</evidence>
<keyword evidence="3" id="KW-1003">Cell membrane</keyword>
<evidence type="ECO:0000256" key="6">
    <source>
        <dbReference type="ARBA" id="ARBA00022989"/>
    </source>
</evidence>
<feature type="transmembrane region" description="Helical" evidence="9">
    <location>
        <begin position="224"/>
        <end position="246"/>
    </location>
</feature>
<reference evidence="10 11" key="1">
    <citation type="submission" date="2019-01" db="EMBL/GenBank/DDBJ databases">
        <title>Egibacter rhizosphaerae EGI 80759T.</title>
        <authorList>
            <person name="Chen D.-D."/>
            <person name="Tian Y."/>
            <person name="Jiao J.-Y."/>
            <person name="Zhang X.-T."/>
            <person name="Zhang Y.-G."/>
            <person name="Zhang Y."/>
            <person name="Xiao M."/>
            <person name="Shu W.-S."/>
            <person name="Li W.-J."/>
        </authorList>
    </citation>
    <scope>NUCLEOTIDE SEQUENCE [LARGE SCALE GENOMIC DNA]</scope>
    <source>
        <strain evidence="10 11">EGI 80759</strain>
    </source>
</reference>
<organism evidence="10 11">
    <name type="scientific">Egibacter rhizosphaerae</name>
    <dbReference type="NCBI Taxonomy" id="1670831"/>
    <lineage>
        <taxon>Bacteria</taxon>
        <taxon>Bacillati</taxon>
        <taxon>Actinomycetota</taxon>
        <taxon>Nitriliruptoria</taxon>
        <taxon>Egibacterales</taxon>
        <taxon>Egibacteraceae</taxon>
        <taxon>Egibacter</taxon>
    </lineage>
</organism>
<dbReference type="EMBL" id="CP036402">
    <property type="protein sequence ID" value="QBI18340.1"/>
    <property type="molecule type" value="Genomic_DNA"/>
</dbReference>